<evidence type="ECO:0000313" key="2">
    <source>
        <dbReference type="EMBL" id="QQR92111.1"/>
    </source>
</evidence>
<feature type="domain" description="DOD-type homing endonuclease" evidence="1">
    <location>
        <begin position="116"/>
        <end position="259"/>
    </location>
</feature>
<dbReference type="InterPro" id="IPR006142">
    <property type="entry name" value="INTEIN"/>
</dbReference>
<reference evidence="2" key="1">
    <citation type="submission" date="2020-11" db="EMBL/GenBank/DDBJ databases">
        <title>Connecting structure to function with the recovery of over 1000 high-quality activated sludge metagenome-assembled genomes encoding full-length rRNA genes using long-read sequencing.</title>
        <authorList>
            <person name="Singleton C.M."/>
            <person name="Petriglieri F."/>
            <person name="Kristensen J.M."/>
            <person name="Kirkegaard R.H."/>
            <person name="Michaelsen T.Y."/>
            <person name="Andersen M.H."/>
            <person name="Karst S.M."/>
            <person name="Dueholm M.S."/>
            <person name="Nielsen P.H."/>
            <person name="Albertsen M."/>
        </authorList>
    </citation>
    <scope>NUCLEOTIDE SEQUENCE</scope>
    <source>
        <strain evidence="2">Fred_18-Q3-R57-64_BAT3C.431</strain>
    </source>
</reference>
<dbReference type="Pfam" id="PF14528">
    <property type="entry name" value="LAGLIDADG_3"/>
    <property type="match status" value="1"/>
</dbReference>
<organism evidence="2">
    <name type="scientific">Candidatus Iainarchaeum sp</name>
    <dbReference type="NCBI Taxonomy" id="3101447"/>
    <lineage>
        <taxon>Archaea</taxon>
        <taxon>Candidatus Iainarchaeota</taxon>
        <taxon>Candidatus Iainarchaeia</taxon>
        <taxon>Candidatus Iainarchaeales</taxon>
        <taxon>Candidatus Iainarchaeaceae</taxon>
        <taxon>Candidatus Iainarchaeum</taxon>
    </lineage>
</organism>
<evidence type="ECO:0000259" key="1">
    <source>
        <dbReference type="PROSITE" id="PS50819"/>
    </source>
</evidence>
<gene>
    <name evidence="2" type="ORF">IPJ89_03005</name>
</gene>
<dbReference type="Proteomes" id="UP000596004">
    <property type="component" value="Chromosome"/>
</dbReference>
<dbReference type="PROSITE" id="PS50819">
    <property type="entry name" value="INTEIN_ENDONUCLEASE"/>
    <property type="match status" value="1"/>
</dbReference>
<name>A0A7T9DIZ0_9ARCH</name>
<dbReference type="GO" id="GO:0016539">
    <property type="term" value="P:intein-mediated protein splicing"/>
    <property type="evidence" value="ECO:0007669"/>
    <property type="project" value="InterPro"/>
</dbReference>
<dbReference type="EMBL" id="CP064981">
    <property type="protein sequence ID" value="QQR92111.1"/>
    <property type="molecule type" value="Genomic_DNA"/>
</dbReference>
<dbReference type="InterPro" id="IPR027434">
    <property type="entry name" value="Homing_endonucl"/>
</dbReference>
<dbReference type="InterPro" id="IPR004860">
    <property type="entry name" value="LAGLIDADG_dom"/>
</dbReference>
<dbReference type="Gene3D" id="3.10.28.10">
    <property type="entry name" value="Homing endonucleases"/>
    <property type="match status" value="1"/>
</dbReference>
<dbReference type="SUPFAM" id="SSF55608">
    <property type="entry name" value="Homing endonucleases"/>
    <property type="match status" value="2"/>
</dbReference>
<dbReference type="AlphaFoldDB" id="A0A7T9DIZ0"/>
<dbReference type="PRINTS" id="PR00379">
    <property type="entry name" value="INTEIN"/>
</dbReference>
<proteinExistence type="predicted"/>
<dbReference type="GO" id="GO:0004519">
    <property type="term" value="F:endonuclease activity"/>
    <property type="evidence" value="ECO:0007669"/>
    <property type="project" value="InterPro"/>
</dbReference>
<accession>A0A7T9DIZ0</accession>
<sequence>MPSKLSIFDLKSDWLKDDIYVHGLKDEIKEITRLLGGPGKLSKRLEVNYNSCFREWTNGRTPVPLAKLERMISFCNANTATIIKSRISDRQCIISCRYSPHKMLFPSSISEDLSYLAGLILGDGSLAGDSSNARGNWNITALFDDINHQKMCDELIKKEFQISPKNHKDESECWLSVFSSKTTQWFWRSFFEMHNGYKASKISFPKIILDSPNNNFRIALLQGLFDSDGSITKRKSVQYASTSKIIVDQVSAQLSALGIVHSKAVWIKDKKYLPLYSIAIRRKSSVLSFAHQIGFRHPRKASILNRIALSSSGQG</sequence>
<dbReference type="InterPro" id="IPR004042">
    <property type="entry name" value="Intein_endonuc_central"/>
</dbReference>
<protein>
    <recommendedName>
        <fullName evidence="1">DOD-type homing endonuclease domain-containing protein</fullName>
    </recommendedName>
</protein>